<dbReference type="PANTHER" id="PTHR35936">
    <property type="entry name" value="MEMBRANE-BOUND LYTIC MUREIN TRANSGLYCOSYLASE F"/>
    <property type="match status" value="1"/>
</dbReference>
<comment type="similarity">
    <text evidence="1">Belongs to the bacterial solute-binding protein 3 family.</text>
</comment>
<proteinExistence type="inferred from homology"/>
<dbReference type="PANTHER" id="PTHR35936:SF25">
    <property type="entry name" value="ABC TRANSPORTER SUBSTRATE-BINDING PROTEIN"/>
    <property type="match status" value="1"/>
</dbReference>
<evidence type="ECO:0000313" key="4">
    <source>
        <dbReference type="Proteomes" id="UP001201273"/>
    </source>
</evidence>
<evidence type="ECO:0000313" key="3">
    <source>
        <dbReference type="EMBL" id="MCE2596156.1"/>
    </source>
</evidence>
<name>A0ABS8WEU2_9GAMM</name>
<protein>
    <submittedName>
        <fullName evidence="3">Transporter substrate-binding domain-containing protein</fullName>
    </submittedName>
</protein>
<keyword evidence="2" id="KW-0732">Signal</keyword>
<sequence>MLLRFALSFFFPLCFSLSAYAHTKITIKVGGYPFSPYVTKASDGTYSGLTLDVLKQLNKAQNKYNFTFVSTSSLYRYQAFSRNRFELILFENKMWGWQHVDFHTIPLPLDDGEVYITQNKPDRGQDFFDDLKSKKLILVDGYHYNITRDITDQTLLNKQFDVSFVNNNHASIEAILRGRGEVAPVTWSYLQFYLKHYPEKRALLLSSERWDQRYQHQALLSHGALISQDELIAYLKQLEQSGTLDKLAKDYNLSRKINYR</sequence>
<organism evidence="3 4">
    <name type="scientific">Motilimonas cestriensis</name>
    <dbReference type="NCBI Taxonomy" id="2742685"/>
    <lineage>
        <taxon>Bacteria</taxon>
        <taxon>Pseudomonadati</taxon>
        <taxon>Pseudomonadota</taxon>
        <taxon>Gammaproteobacteria</taxon>
        <taxon>Alteromonadales</taxon>
        <taxon>Alteromonadales genera incertae sedis</taxon>
        <taxon>Motilimonas</taxon>
    </lineage>
</organism>
<keyword evidence="4" id="KW-1185">Reference proteome</keyword>
<dbReference type="Proteomes" id="UP001201273">
    <property type="component" value="Unassembled WGS sequence"/>
</dbReference>
<dbReference type="RefSeq" id="WP_233053808.1">
    <property type="nucleotide sequence ID" value="NZ_JAIMJA010000016.1"/>
</dbReference>
<evidence type="ECO:0000256" key="1">
    <source>
        <dbReference type="ARBA" id="ARBA00010333"/>
    </source>
</evidence>
<evidence type="ECO:0000256" key="2">
    <source>
        <dbReference type="SAM" id="SignalP"/>
    </source>
</evidence>
<feature type="signal peptide" evidence="2">
    <location>
        <begin position="1"/>
        <end position="21"/>
    </location>
</feature>
<gene>
    <name evidence="3" type="ORF">K6Y31_15185</name>
</gene>
<feature type="chain" id="PRO_5047174283" evidence="2">
    <location>
        <begin position="22"/>
        <end position="260"/>
    </location>
</feature>
<accession>A0ABS8WEU2</accession>
<dbReference type="SUPFAM" id="SSF53850">
    <property type="entry name" value="Periplasmic binding protein-like II"/>
    <property type="match status" value="1"/>
</dbReference>
<comment type="caution">
    <text evidence="3">The sequence shown here is derived from an EMBL/GenBank/DDBJ whole genome shotgun (WGS) entry which is preliminary data.</text>
</comment>
<reference evidence="3 4" key="1">
    <citation type="journal article" date="2022" name="Environ. Microbiol. Rep.">
        <title>Eco-phylogenetic analyses reveal divergent evolution of vitamin B12 metabolism in the marine bacterial family 'Psychromonadaceae'.</title>
        <authorList>
            <person name="Jin X."/>
            <person name="Yang Y."/>
            <person name="Cao H."/>
            <person name="Gao B."/>
            <person name="Zhao Z."/>
        </authorList>
    </citation>
    <scope>NUCLEOTIDE SEQUENCE [LARGE SCALE GENOMIC DNA]</scope>
    <source>
        <strain evidence="3 4">MKS20</strain>
    </source>
</reference>
<dbReference type="EMBL" id="JAIMJA010000016">
    <property type="protein sequence ID" value="MCE2596156.1"/>
    <property type="molecule type" value="Genomic_DNA"/>
</dbReference>
<dbReference type="Gene3D" id="3.40.190.10">
    <property type="entry name" value="Periplasmic binding protein-like II"/>
    <property type="match status" value="2"/>
</dbReference>